<dbReference type="RefSeq" id="WP_013344120.1">
    <property type="nucleotide sequence ID" value="NC_014541.1"/>
</dbReference>
<evidence type="ECO:0000313" key="1">
    <source>
        <dbReference type="EMBL" id="ADN74814.1"/>
    </source>
</evidence>
<gene>
    <name evidence="1" type="ordered locus">Fbal_0600</name>
</gene>
<organism evidence="1 2">
    <name type="scientific">Ferrimonas balearica (strain DSM 9799 / CCM 4581 / KCTC 23876 / PAT)</name>
    <dbReference type="NCBI Taxonomy" id="550540"/>
    <lineage>
        <taxon>Bacteria</taxon>
        <taxon>Pseudomonadati</taxon>
        <taxon>Pseudomonadota</taxon>
        <taxon>Gammaproteobacteria</taxon>
        <taxon>Alteromonadales</taxon>
        <taxon>Ferrimonadaceae</taxon>
        <taxon>Ferrimonas</taxon>
    </lineage>
</organism>
<reference evidence="1 2" key="1">
    <citation type="journal article" date="2010" name="Stand. Genomic Sci.">
        <title>Complete genome sequence of Ferrimonas balearica type strain (PAT).</title>
        <authorList>
            <person name="Nolan M."/>
            <person name="Sikorski J."/>
            <person name="Davenport K."/>
            <person name="Lucas S."/>
            <person name="Glavina Del Rio T."/>
            <person name="Tice H."/>
            <person name="Cheng J."/>
            <person name="Goodwin L."/>
            <person name="Pitluck S."/>
            <person name="Liolios K."/>
            <person name="Ivanova N."/>
            <person name="Mavromatis K."/>
            <person name="Ovchinnikova G."/>
            <person name="Pati A."/>
            <person name="Chen A."/>
            <person name="Palaniappan K."/>
            <person name="Land M."/>
            <person name="Hauser L."/>
            <person name="Chang Y."/>
            <person name="Jeffries C."/>
            <person name="Tapia R."/>
            <person name="Brettin T."/>
            <person name="Detter J."/>
            <person name="Han C."/>
            <person name="Yasawong M."/>
            <person name="Rohde M."/>
            <person name="Tindall B."/>
            <person name="Goker M."/>
            <person name="Woyke T."/>
            <person name="Bristow J."/>
            <person name="Eisen J."/>
            <person name="Markowitz V."/>
            <person name="Hugenholtz P."/>
            <person name="Kyrpides N."/>
            <person name="Klenk H."/>
            <person name="Lapidus A."/>
        </authorList>
    </citation>
    <scope>NUCLEOTIDE SEQUENCE [LARGE SCALE GENOMIC DNA]</scope>
    <source>
        <strain evidence="2">DSM 9799 / CCM 4581 / KCTC 23876 / PAT</strain>
    </source>
</reference>
<proteinExistence type="predicted"/>
<dbReference type="Proteomes" id="UP000006683">
    <property type="component" value="Chromosome"/>
</dbReference>
<dbReference type="STRING" id="550540.Fbal_0600"/>
<dbReference type="EMBL" id="CP002209">
    <property type="protein sequence ID" value="ADN74814.1"/>
    <property type="molecule type" value="Genomic_DNA"/>
</dbReference>
<dbReference type="HOGENOM" id="CLU_150101_1_0_6"/>
<dbReference type="GeneID" id="67180846"/>
<dbReference type="OrthoDB" id="5816855at2"/>
<name>E1SQK2_FERBD</name>
<evidence type="ECO:0000313" key="2">
    <source>
        <dbReference type="Proteomes" id="UP000006683"/>
    </source>
</evidence>
<accession>E1SQK2</accession>
<protein>
    <submittedName>
        <fullName evidence="1">Uncharacterized protein</fullName>
    </submittedName>
</protein>
<dbReference type="KEGG" id="fbl:Fbal_0600"/>
<sequence length="79" mass="9198">MSDLYQAHDINYRGENCGVHNWMTKDGHSFYWHPDWVHIAEDETGMHVKQPLELDPGEAPQKHHAIRAILHYLNSLTGH</sequence>
<dbReference type="eggNOG" id="ENOG5033N9X">
    <property type="taxonomic scope" value="Bacteria"/>
</dbReference>
<keyword evidence="2" id="KW-1185">Reference proteome</keyword>
<dbReference type="AlphaFoldDB" id="E1SQK2"/>